<reference evidence="8 9" key="1">
    <citation type="submission" date="2018-06" db="EMBL/GenBank/DDBJ databases">
        <authorList>
            <consortium name="Pathogen Informatics"/>
            <person name="Doyle S."/>
        </authorList>
    </citation>
    <scope>NUCLEOTIDE SEQUENCE [LARGE SCALE GENOMIC DNA]</scope>
    <source>
        <strain evidence="8 9">NCTC11388</strain>
    </source>
</reference>
<evidence type="ECO:0000256" key="7">
    <source>
        <dbReference type="ARBA" id="ARBA00023237"/>
    </source>
</evidence>
<dbReference type="InterPro" id="IPR051906">
    <property type="entry name" value="TolC-like"/>
</dbReference>
<dbReference type="Gene3D" id="1.20.1600.10">
    <property type="entry name" value="Outer membrane efflux proteins (OEP)"/>
    <property type="match status" value="1"/>
</dbReference>
<gene>
    <name evidence="8" type="ORF">NCTC11388_02860</name>
</gene>
<dbReference type="AlphaFoldDB" id="A0A380CET8"/>
<dbReference type="InterPro" id="IPR003423">
    <property type="entry name" value="OMP_efflux"/>
</dbReference>
<evidence type="ECO:0000256" key="3">
    <source>
        <dbReference type="ARBA" id="ARBA00022448"/>
    </source>
</evidence>
<dbReference type="PANTHER" id="PTHR30026">
    <property type="entry name" value="OUTER MEMBRANE PROTEIN TOLC"/>
    <property type="match status" value="1"/>
</dbReference>
<evidence type="ECO:0000256" key="1">
    <source>
        <dbReference type="ARBA" id="ARBA00004442"/>
    </source>
</evidence>
<evidence type="ECO:0000256" key="6">
    <source>
        <dbReference type="ARBA" id="ARBA00023136"/>
    </source>
</evidence>
<dbReference type="GO" id="GO:0015288">
    <property type="term" value="F:porin activity"/>
    <property type="evidence" value="ECO:0007669"/>
    <property type="project" value="TreeGrafter"/>
</dbReference>
<protein>
    <submittedName>
        <fullName evidence="8">Outer membrane channel protein</fullName>
    </submittedName>
</protein>
<evidence type="ECO:0000256" key="4">
    <source>
        <dbReference type="ARBA" id="ARBA00022452"/>
    </source>
</evidence>
<evidence type="ECO:0000256" key="2">
    <source>
        <dbReference type="ARBA" id="ARBA00007613"/>
    </source>
</evidence>
<proteinExistence type="inferred from homology"/>
<dbReference type="Proteomes" id="UP000254893">
    <property type="component" value="Unassembled WGS sequence"/>
</dbReference>
<dbReference type="PANTHER" id="PTHR30026:SF20">
    <property type="entry name" value="OUTER MEMBRANE PROTEIN TOLC"/>
    <property type="match status" value="1"/>
</dbReference>
<keyword evidence="7" id="KW-0998">Cell outer membrane</keyword>
<dbReference type="Pfam" id="PF02321">
    <property type="entry name" value="OEP"/>
    <property type="match status" value="2"/>
</dbReference>
<dbReference type="GO" id="GO:0009279">
    <property type="term" value="C:cell outer membrane"/>
    <property type="evidence" value="ECO:0007669"/>
    <property type="project" value="UniProtKB-SubCell"/>
</dbReference>
<keyword evidence="5" id="KW-0812">Transmembrane</keyword>
<keyword evidence="4" id="KW-1134">Transmembrane beta strand</keyword>
<keyword evidence="6" id="KW-0472">Membrane</keyword>
<evidence type="ECO:0000313" key="9">
    <source>
        <dbReference type="Proteomes" id="UP000254893"/>
    </source>
</evidence>
<organism evidence="8 9">
    <name type="scientific">Sphingobacterium spiritivorum</name>
    <name type="common">Flavobacterium spiritivorum</name>
    <dbReference type="NCBI Taxonomy" id="258"/>
    <lineage>
        <taxon>Bacteria</taxon>
        <taxon>Pseudomonadati</taxon>
        <taxon>Bacteroidota</taxon>
        <taxon>Sphingobacteriia</taxon>
        <taxon>Sphingobacteriales</taxon>
        <taxon>Sphingobacteriaceae</taxon>
        <taxon>Sphingobacterium</taxon>
    </lineage>
</organism>
<dbReference type="GO" id="GO:0015562">
    <property type="term" value="F:efflux transmembrane transporter activity"/>
    <property type="evidence" value="ECO:0007669"/>
    <property type="project" value="InterPro"/>
</dbReference>
<dbReference type="GO" id="GO:1990281">
    <property type="term" value="C:efflux pump complex"/>
    <property type="evidence" value="ECO:0007669"/>
    <property type="project" value="TreeGrafter"/>
</dbReference>
<dbReference type="SUPFAM" id="SSF56954">
    <property type="entry name" value="Outer membrane efflux proteins (OEP)"/>
    <property type="match status" value="1"/>
</dbReference>
<dbReference type="RefSeq" id="WP_115170601.1">
    <property type="nucleotide sequence ID" value="NZ_UGYW01000002.1"/>
</dbReference>
<keyword evidence="3" id="KW-0813">Transport</keyword>
<evidence type="ECO:0000313" key="8">
    <source>
        <dbReference type="EMBL" id="SUJ19249.1"/>
    </source>
</evidence>
<sequence>MFTFFRYILLTLTVTLVSHKILPAQQTFDLNQCIAIALEKNIAVDKAMLTLDNKTLDIKNYKNERLPNLNGFTNMFSNFGQSQDIFGNNARNDNFNSTLGLSSSYSILNNGKLKNSIKRSEKEMEASGQDLALLKREITLKTIEGYLNVLLQKEICKAVDTALTFAEQQFQKVQKSTDLGATSLTILYEAKANYERENEKKRRAHYAVDKAILELKQIMAVEQNQNFEINTELQALSSLQESSYDSAALYASFLQQHPALKKYALLNEALKFDQKAIKAQLYPTIDASLTLGSFYFSNLSTGFGKLPLFNQLQNNFSQQIGLTINIPVFNKNAVKIAVQKNKIQQAENAKQLELEQLTIKQDLEKQLLDLDNYQRQYKLAANVLEVTRKAFELSLKSYEAGRISIYDLSTSRSNLLTLESELIQTKYNALFTQIMVRYLSTGEIKP</sequence>
<evidence type="ECO:0000256" key="5">
    <source>
        <dbReference type="ARBA" id="ARBA00022692"/>
    </source>
</evidence>
<comment type="similarity">
    <text evidence="2">Belongs to the outer membrane factor (OMF) (TC 1.B.17) family.</text>
</comment>
<name>A0A380CET8_SPHSI</name>
<accession>A0A380CET8</accession>
<dbReference type="EMBL" id="UGYW01000002">
    <property type="protein sequence ID" value="SUJ19249.1"/>
    <property type="molecule type" value="Genomic_DNA"/>
</dbReference>
<comment type="subcellular location">
    <subcellularLocation>
        <location evidence="1">Cell outer membrane</location>
    </subcellularLocation>
</comment>